<feature type="transmembrane region" description="Helical" evidence="1">
    <location>
        <begin position="122"/>
        <end position="144"/>
    </location>
</feature>
<gene>
    <name evidence="2" type="ORF">GCM10007916_00950</name>
</gene>
<proteinExistence type="predicted"/>
<protein>
    <recommendedName>
        <fullName evidence="4">O-antigen ligase domain-containing protein</fullName>
    </recommendedName>
</protein>
<keyword evidence="3" id="KW-1185">Reference proteome</keyword>
<feature type="transmembrane region" description="Helical" evidence="1">
    <location>
        <begin position="185"/>
        <end position="201"/>
    </location>
</feature>
<feature type="transmembrane region" description="Helical" evidence="1">
    <location>
        <begin position="360"/>
        <end position="380"/>
    </location>
</feature>
<feature type="transmembrane region" description="Helical" evidence="1">
    <location>
        <begin position="12"/>
        <end position="36"/>
    </location>
</feature>
<feature type="transmembrane region" description="Helical" evidence="1">
    <location>
        <begin position="319"/>
        <end position="339"/>
    </location>
</feature>
<feature type="transmembrane region" description="Helical" evidence="1">
    <location>
        <begin position="156"/>
        <end position="178"/>
    </location>
</feature>
<feature type="transmembrane region" description="Helical" evidence="1">
    <location>
        <begin position="231"/>
        <end position="247"/>
    </location>
</feature>
<feature type="transmembrane region" description="Helical" evidence="1">
    <location>
        <begin position="42"/>
        <end position="59"/>
    </location>
</feature>
<evidence type="ECO:0000313" key="2">
    <source>
        <dbReference type="EMBL" id="GLS89028.1"/>
    </source>
</evidence>
<evidence type="ECO:0008006" key="4">
    <source>
        <dbReference type="Google" id="ProtNLM"/>
    </source>
</evidence>
<sequence>MMKLKKSVVENTLIFMSFGLLFVDAFTGYILFSYHFNSNISLMYKMFFLLLCLVYCFSANQSNYKIVLVLMLSALIWSVSQNITNATSYAIRDLGDSLKVISLFIVFYTFSQFHNYDVKKFIKLFISINIIILLINILATKMGYGNSAYSSFGAKGFFQAGNSLSSIIILLSSFCLHFALRKSRGIFFVSLSIFLVIALMVGTKSGMLGVLIVGLLVLCSTFKVTLKNISAVSLMLFLIFILAIKVYEFLLTTPFFDRFIFVYENTGIWGALLSGRVAFLEDIYPYFMNSSYLELLFGLGSGGLSVFEKPLVEMDWFDMLFQFGFIPTIIYGIGLFSLLKKNYTFPGNQIDEFAEDLSNSSVVASIVLVIISVISGHVLLNGVVTFFWSVLLSLPFWYSNSLSEIKLTD</sequence>
<dbReference type="EMBL" id="BSPQ01000001">
    <property type="protein sequence ID" value="GLS89028.1"/>
    <property type="molecule type" value="Genomic_DNA"/>
</dbReference>
<evidence type="ECO:0000256" key="1">
    <source>
        <dbReference type="SAM" id="Phobius"/>
    </source>
</evidence>
<feature type="transmembrane region" description="Helical" evidence="1">
    <location>
        <begin position="89"/>
        <end position="110"/>
    </location>
</feature>
<dbReference type="RefSeq" id="WP_284202150.1">
    <property type="nucleotide sequence ID" value="NZ_BSPQ01000001.1"/>
</dbReference>
<organism evidence="2 3">
    <name type="scientific">Psychromonas marina</name>
    <dbReference type="NCBI Taxonomy" id="88364"/>
    <lineage>
        <taxon>Bacteria</taxon>
        <taxon>Pseudomonadati</taxon>
        <taxon>Pseudomonadota</taxon>
        <taxon>Gammaproteobacteria</taxon>
        <taxon>Alteromonadales</taxon>
        <taxon>Psychromonadaceae</taxon>
        <taxon>Psychromonas</taxon>
    </lineage>
</organism>
<comment type="caution">
    <text evidence="2">The sequence shown here is derived from an EMBL/GenBank/DDBJ whole genome shotgun (WGS) entry which is preliminary data.</text>
</comment>
<accession>A0ABQ6DV83</accession>
<keyword evidence="1" id="KW-1133">Transmembrane helix</keyword>
<reference evidence="3" key="1">
    <citation type="journal article" date="2019" name="Int. J. Syst. Evol. Microbiol.">
        <title>The Global Catalogue of Microorganisms (GCM) 10K type strain sequencing project: providing services to taxonomists for standard genome sequencing and annotation.</title>
        <authorList>
            <consortium name="The Broad Institute Genomics Platform"/>
            <consortium name="The Broad Institute Genome Sequencing Center for Infectious Disease"/>
            <person name="Wu L."/>
            <person name="Ma J."/>
        </authorList>
    </citation>
    <scope>NUCLEOTIDE SEQUENCE [LARGE SCALE GENOMIC DNA]</scope>
    <source>
        <strain evidence="3">NBRC 103166</strain>
    </source>
</reference>
<feature type="transmembrane region" description="Helical" evidence="1">
    <location>
        <begin position="259"/>
        <end position="279"/>
    </location>
</feature>
<name>A0ABQ6DV83_9GAMM</name>
<evidence type="ECO:0000313" key="3">
    <source>
        <dbReference type="Proteomes" id="UP001157353"/>
    </source>
</evidence>
<feature type="transmembrane region" description="Helical" evidence="1">
    <location>
        <begin position="66"/>
        <end position="83"/>
    </location>
</feature>
<keyword evidence="1" id="KW-0812">Transmembrane</keyword>
<dbReference type="Proteomes" id="UP001157353">
    <property type="component" value="Unassembled WGS sequence"/>
</dbReference>
<keyword evidence="1" id="KW-0472">Membrane</keyword>